<evidence type="ECO:0000256" key="3">
    <source>
        <dbReference type="ARBA" id="ARBA00032390"/>
    </source>
</evidence>
<comment type="caution">
    <text evidence="6">The sequence shown here is derived from an EMBL/GenBank/DDBJ whole genome shotgun (WGS) entry which is preliminary data.</text>
</comment>
<proteinExistence type="inferred from homology"/>
<dbReference type="GO" id="GO:0008270">
    <property type="term" value="F:zinc ion binding"/>
    <property type="evidence" value="ECO:0007669"/>
    <property type="project" value="InterPro"/>
</dbReference>
<dbReference type="OrthoDB" id="9812621at2"/>
<keyword evidence="7" id="KW-1185">Reference proteome</keyword>
<feature type="domain" description="N-acetylmuramoyl-L-alanine amidase" evidence="4">
    <location>
        <begin position="9"/>
        <end position="137"/>
    </location>
</feature>
<dbReference type="Proteomes" id="UP000262939">
    <property type="component" value="Unassembled WGS sequence"/>
</dbReference>
<dbReference type="InterPro" id="IPR036505">
    <property type="entry name" value="Amidase/PGRP_sf"/>
</dbReference>
<comment type="similarity">
    <text evidence="1">Belongs to the N-acetylmuramoyl-L-alanine amidase 2 family.</text>
</comment>
<evidence type="ECO:0000313" key="7">
    <source>
        <dbReference type="Proteomes" id="UP000262939"/>
    </source>
</evidence>
<dbReference type="PANTHER" id="PTHR11022:SF41">
    <property type="entry name" value="PEPTIDOGLYCAN-RECOGNITION PROTEIN LC-RELATED"/>
    <property type="match status" value="1"/>
</dbReference>
<feature type="domain" description="Peptidoglycan recognition protein family" evidence="5">
    <location>
        <begin position="1"/>
        <end position="129"/>
    </location>
</feature>
<dbReference type="SMART" id="SM00701">
    <property type="entry name" value="PGRP"/>
    <property type="match status" value="1"/>
</dbReference>
<dbReference type="InterPro" id="IPR015510">
    <property type="entry name" value="PGRP"/>
</dbReference>
<dbReference type="GO" id="GO:0009253">
    <property type="term" value="P:peptidoglycan catabolic process"/>
    <property type="evidence" value="ECO:0007669"/>
    <property type="project" value="InterPro"/>
</dbReference>
<organism evidence="6 7">
    <name type="scientific">Peribacillus glennii</name>
    <dbReference type="NCBI Taxonomy" id="2303991"/>
    <lineage>
        <taxon>Bacteria</taxon>
        <taxon>Bacillati</taxon>
        <taxon>Bacillota</taxon>
        <taxon>Bacilli</taxon>
        <taxon>Bacillales</taxon>
        <taxon>Bacillaceae</taxon>
        <taxon>Peribacillus</taxon>
    </lineage>
</organism>
<dbReference type="AlphaFoldDB" id="A0A372L7I2"/>
<dbReference type="PANTHER" id="PTHR11022">
    <property type="entry name" value="PEPTIDOGLYCAN RECOGNITION PROTEIN"/>
    <property type="match status" value="1"/>
</dbReference>
<dbReference type="RefSeq" id="WP_117324015.1">
    <property type="nucleotide sequence ID" value="NZ_QVTD01000016.1"/>
</dbReference>
<dbReference type="CDD" id="cd06583">
    <property type="entry name" value="PGRP"/>
    <property type="match status" value="1"/>
</dbReference>
<dbReference type="InterPro" id="IPR002502">
    <property type="entry name" value="Amidase_domain"/>
</dbReference>
<evidence type="ECO:0000313" key="6">
    <source>
        <dbReference type="EMBL" id="RFU61211.1"/>
    </source>
</evidence>
<accession>A0A372L7I2</accession>
<evidence type="ECO:0000256" key="2">
    <source>
        <dbReference type="ARBA" id="ARBA00030881"/>
    </source>
</evidence>
<dbReference type="EMBL" id="QVTD01000016">
    <property type="protein sequence ID" value="RFU61211.1"/>
    <property type="molecule type" value="Genomic_DNA"/>
</dbReference>
<dbReference type="SMART" id="SM00644">
    <property type="entry name" value="Ami_2"/>
    <property type="match status" value="1"/>
</dbReference>
<gene>
    <name evidence="6" type="ORF">D0466_18505</name>
</gene>
<reference evidence="6 7" key="1">
    <citation type="submission" date="2018-08" db="EMBL/GenBank/DDBJ databases">
        <title>Bacillus chawlae sp. nov., Bacillus glennii sp. nov., and Bacillus saganii sp. nov. Isolated from the Vehicle Assembly Building at Kennedy Space Center where the Viking Spacecraft were Assembled.</title>
        <authorList>
            <person name="Seuylemezian A."/>
            <person name="Vaishampayan P."/>
        </authorList>
    </citation>
    <scope>NUCLEOTIDE SEQUENCE [LARGE SCALE GENOMIC DNA]</scope>
    <source>
        <strain evidence="6 7">V44-8</strain>
    </source>
</reference>
<dbReference type="GO" id="GO:0008745">
    <property type="term" value="F:N-acetylmuramoyl-L-alanine amidase activity"/>
    <property type="evidence" value="ECO:0007669"/>
    <property type="project" value="InterPro"/>
</dbReference>
<name>A0A372L7I2_9BACI</name>
<dbReference type="Gene3D" id="3.40.80.10">
    <property type="entry name" value="Peptidoglycan recognition protein-like"/>
    <property type="match status" value="1"/>
</dbReference>
<evidence type="ECO:0000256" key="1">
    <source>
        <dbReference type="ARBA" id="ARBA00007553"/>
    </source>
</evidence>
<sequence>MKIEKVKLSFRYALDPIKKVDKLVLHHPAHKTWGIHDIHDFHKDKKKWSGIGYNYFITKEGRIQEGRGKYEGAHCLGHNDHTLGICFQGDFEKEKMPDAQVKAGGWLIAQLVREYGLQLNDVVGHKDMPGASTACPGKNFRMADVKKAALENINPNTKKEAVKSPTKKEVIHRVIVDGKQIGAFSKASGVAEAIEKAVQKGAKKIEIERV</sequence>
<evidence type="ECO:0000259" key="5">
    <source>
        <dbReference type="SMART" id="SM00701"/>
    </source>
</evidence>
<dbReference type="Pfam" id="PF01510">
    <property type="entry name" value="Amidase_2"/>
    <property type="match status" value="1"/>
</dbReference>
<dbReference type="InterPro" id="IPR006619">
    <property type="entry name" value="PGRP_domain_met/bac"/>
</dbReference>
<protein>
    <recommendedName>
        <fullName evidence="3">Autolysin</fullName>
    </recommendedName>
    <alternativeName>
        <fullName evidence="2">Cell wall hydrolase</fullName>
    </alternativeName>
</protein>
<evidence type="ECO:0000259" key="4">
    <source>
        <dbReference type="SMART" id="SM00644"/>
    </source>
</evidence>
<dbReference type="SUPFAM" id="SSF55846">
    <property type="entry name" value="N-acetylmuramoyl-L-alanine amidase-like"/>
    <property type="match status" value="1"/>
</dbReference>